<keyword evidence="3" id="KW-1185">Reference proteome</keyword>
<dbReference type="PRINTS" id="PR00412">
    <property type="entry name" value="EPOXHYDRLASE"/>
</dbReference>
<dbReference type="InterPro" id="IPR000639">
    <property type="entry name" value="Epox_hydrolase-like"/>
</dbReference>
<evidence type="ECO:0000259" key="1">
    <source>
        <dbReference type="Pfam" id="PF00561"/>
    </source>
</evidence>
<dbReference type="Pfam" id="PF00561">
    <property type="entry name" value="Abhydrolase_1"/>
    <property type="match status" value="1"/>
</dbReference>
<dbReference type="PANTHER" id="PTHR43798:SF33">
    <property type="entry name" value="HYDROLASE, PUTATIVE (AFU_ORTHOLOGUE AFUA_2G14860)-RELATED"/>
    <property type="match status" value="1"/>
</dbReference>
<dbReference type="GO" id="GO:0003824">
    <property type="term" value="F:catalytic activity"/>
    <property type="evidence" value="ECO:0007669"/>
    <property type="project" value="InterPro"/>
</dbReference>
<dbReference type="RefSeq" id="WP_106618209.1">
    <property type="nucleotide sequence ID" value="NZ_PYAX01000009.1"/>
</dbReference>
<feature type="domain" description="AB hydrolase-1" evidence="1">
    <location>
        <begin position="22"/>
        <end position="248"/>
    </location>
</feature>
<dbReference type="AlphaFoldDB" id="A0A2P8I501"/>
<sequence>MTAGRLILDDGELSYDRRGEGPPVVLLHGGGLGGVTWDRQFALLAQDHTVIRYDARGHGGSSPVTGPFAHHEDLKDLLDGLGLDRVTLVGLSLGARTAIDFALLHPDRVVDLVLVGPGVSGMKTEDPFIVDQVARLRAATAVDEVAECLLRMWVDGPHRSPDEVDPAVRELCRGLTAHAVSRGAFTVQPDELHAVDRLRELRARTLVVVGDLDSSDIHGVADLVRESAPRVEEVVVEDAGHLVNLDRPDEFDRALLRFLSASR</sequence>
<dbReference type="Gene3D" id="3.40.50.1820">
    <property type="entry name" value="alpha/beta hydrolase"/>
    <property type="match status" value="1"/>
</dbReference>
<evidence type="ECO:0000313" key="2">
    <source>
        <dbReference type="EMBL" id="PSL53524.1"/>
    </source>
</evidence>
<organism evidence="2 3">
    <name type="scientific">Saccharothrix carnea</name>
    <dbReference type="NCBI Taxonomy" id="1280637"/>
    <lineage>
        <taxon>Bacteria</taxon>
        <taxon>Bacillati</taxon>
        <taxon>Actinomycetota</taxon>
        <taxon>Actinomycetes</taxon>
        <taxon>Pseudonocardiales</taxon>
        <taxon>Pseudonocardiaceae</taxon>
        <taxon>Saccharothrix</taxon>
    </lineage>
</organism>
<dbReference type="InterPro" id="IPR050266">
    <property type="entry name" value="AB_hydrolase_sf"/>
</dbReference>
<evidence type="ECO:0000313" key="3">
    <source>
        <dbReference type="Proteomes" id="UP000241118"/>
    </source>
</evidence>
<dbReference type="Proteomes" id="UP000241118">
    <property type="component" value="Unassembled WGS sequence"/>
</dbReference>
<protein>
    <submittedName>
        <fullName evidence="2">Pimeloyl-ACP methyl ester carboxylesterase</fullName>
    </submittedName>
</protein>
<dbReference type="InterPro" id="IPR029058">
    <property type="entry name" value="AB_hydrolase_fold"/>
</dbReference>
<dbReference type="InterPro" id="IPR000073">
    <property type="entry name" value="AB_hydrolase_1"/>
</dbReference>
<proteinExistence type="predicted"/>
<dbReference type="SUPFAM" id="SSF53474">
    <property type="entry name" value="alpha/beta-Hydrolases"/>
    <property type="match status" value="1"/>
</dbReference>
<gene>
    <name evidence="2" type="ORF">B0I31_109314</name>
</gene>
<dbReference type="PRINTS" id="PR00111">
    <property type="entry name" value="ABHYDROLASE"/>
</dbReference>
<accession>A0A2P8I501</accession>
<reference evidence="2 3" key="1">
    <citation type="submission" date="2018-03" db="EMBL/GenBank/DDBJ databases">
        <title>Genomic Encyclopedia of Type Strains, Phase III (KMG-III): the genomes of soil and plant-associated and newly described type strains.</title>
        <authorList>
            <person name="Whitman W."/>
        </authorList>
    </citation>
    <scope>NUCLEOTIDE SEQUENCE [LARGE SCALE GENOMIC DNA]</scope>
    <source>
        <strain evidence="2 3">CGMCC 4.7097</strain>
    </source>
</reference>
<dbReference type="OrthoDB" id="495620at2"/>
<comment type="caution">
    <text evidence="2">The sequence shown here is derived from an EMBL/GenBank/DDBJ whole genome shotgun (WGS) entry which is preliminary data.</text>
</comment>
<dbReference type="PANTHER" id="PTHR43798">
    <property type="entry name" value="MONOACYLGLYCEROL LIPASE"/>
    <property type="match status" value="1"/>
</dbReference>
<name>A0A2P8I501_SACCR</name>
<dbReference type="GO" id="GO:0016020">
    <property type="term" value="C:membrane"/>
    <property type="evidence" value="ECO:0007669"/>
    <property type="project" value="TreeGrafter"/>
</dbReference>
<dbReference type="EMBL" id="PYAX01000009">
    <property type="protein sequence ID" value="PSL53524.1"/>
    <property type="molecule type" value="Genomic_DNA"/>
</dbReference>